<sequence>MVVWFPVLGDFPMPWPIGSHGWLMVSCAGKNSRAFAPLVLAVGSSVPCWAARFCGSLLGSVDFFSQFFAAPFRICFVARDLVVCSHGILASRRDCVAFSAMVRSSFALGISSESATTSIDNPSCSGTFQRRDDMTVDSSTIHGRQSSRLLMDVDRKTDDSSTSQLSNKRKIADRIVFAGKKLPQRPTSRASNAADGGETRSKDRKDIKSLPKEKVMTSYQASLQNLRLPKGFVYVPVDSLQKDGSAAHDSESCERQEPGG</sequence>
<dbReference type="EMBL" id="JAGYWB010000014">
    <property type="protein sequence ID" value="KAI0498855.1"/>
    <property type="molecule type" value="Genomic_DNA"/>
</dbReference>
<keyword evidence="3" id="KW-1185">Reference proteome</keyword>
<reference evidence="2" key="1">
    <citation type="journal article" date="2022" name="Front. Genet.">
        <title>Chromosome-Scale Assembly of the Dendrobium nobile Genome Provides Insights Into the Molecular Mechanism of the Biosynthesis of the Medicinal Active Ingredient of Dendrobium.</title>
        <authorList>
            <person name="Xu Q."/>
            <person name="Niu S.-C."/>
            <person name="Li K.-L."/>
            <person name="Zheng P.-J."/>
            <person name="Zhang X.-J."/>
            <person name="Jia Y."/>
            <person name="Liu Y."/>
            <person name="Niu Y.-X."/>
            <person name="Yu L.-H."/>
            <person name="Chen D.-F."/>
            <person name="Zhang G.-Q."/>
        </authorList>
    </citation>
    <scope>NUCLEOTIDE SEQUENCE</scope>
    <source>
        <tissue evidence="2">Leaf</tissue>
    </source>
</reference>
<gene>
    <name evidence="2" type="ORF">KFK09_019751</name>
</gene>
<dbReference type="AlphaFoldDB" id="A0A8T3AXJ1"/>
<evidence type="ECO:0000313" key="3">
    <source>
        <dbReference type="Proteomes" id="UP000829196"/>
    </source>
</evidence>
<organism evidence="2 3">
    <name type="scientific">Dendrobium nobile</name>
    <name type="common">Orchid</name>
    <dbReference type="NCBI Taxonomy" id="94219"/>
    <lineage>
        <taxon>Eukaryota</taxon>
        <taxon>Viridiplantae</taxon>
        <taxon>Streptophyta</taxon>
        <taxon>Embryophyta</taxon>
        <taxon>Tracheophyta</taxon>
        <taxon>Spermatophyta</taxon>
        <taxon>Magnoliopsida</taxon>
        <taxon>Liliopsida</taxon>
        <taxon>Asparagales</taxon>
        <taxon>Orchidaceae</taxon>
        <taxon>Epidendroideae</taxon>
        <taxon>Malaxideae</taxon>
        <taxon>Dendrobiinae</taxon>
        <taxon>Dendrobium</taxon>
    </lineage>
</organism>
<protein>
    <submittedName>
        <fullName evidence="2">Uncharacterized protein</fullName>
    </submittedName>
</protein>
<name>A0A8T3AXJ1_DENNO</name>
<dbReference type="OrthoDB" id="20839at2759"/>
<dbReference type="Proteomes" id="UP000829196">
    <property type="component" value="Unassembled WGS sequence"/>
</dbReference>
<feature type="region of interest" description="Disordered" evidence="1">
    <location>
        <begin position="176"/>
        <end position="213"/>
    </location>
</feature>
<proteinExistence type="predicted"/>
<accession>A0A8T3AXJ1</accession>
<evidence type="ECO:0000313" key="2">
    <source>
        <dbReference type="EMBL" id="KAI0498855.1"/>
    </source>
</evidence>
<feature type="compositionally biased region" description="Basic and acidic residues" evidence="1">
    <location>
        <begin position="197"/>
        <end position="213"/>
    </location>
</feature>
<evidence type="ECO:0000256" key="1">
    <source>
        <dbReference type="SAM" id="MobiDB-lite"/>
    </source>
</evidence>
<comment type="caution">
    <text evidence="2">The sequence shown here is derived from an EMBL/GenBank/DDBJ whole genome shotgun (WGS) entry which is preliminary data.</text>
</comment>